<name>A0A167V3K3_9AGAM</name>
<protein>
    <submittedName>
        <fullName evidence="1">Uncharacterized protein</fullName>
    </submittedName>
</protein>
<dbReference type="Proteomes" id="UP000076532">
    <property type="component" value="Unassembled WGS sequence"/>
</dbReference>
<organism evidence="1 2">
    <name type="scientific">Athelia psychrophila</name>
    <dbReference type="NCBI Taxonomy" id="1759441"/>
    <lineage>
        <taxon>Eukaryota</taxon>
        <taxon>Fungi</taxon>
        <taxon>Dikarya</taxon>
        <taxon>Basidiomycota</taxon>
        <taxon>Agaricomycotina</taxon>
        <taxon>Agaricomycetes</taxon>
        <taxon>Agaricomycetidae</taxon>
        <taxon>Atheliales</taxon>
        <taxon>Atheliaceae</taxon>
        <taxon>Athelia</taxon>
    </lineage>
</organism>
<dbReference type="AlphaFoldDB" id="A0A167V3K3"/>
<reference evidence="1 2" key="1">
    <citation type="journal article" date="2016" name="Mol. Biol. Evol.">
        <title>Comparative Genomics of Early-Diverging Mushroom-Forming Fungi Provides Insights into the Origins of Lignocellulose Decay Capabilities.</title>
        <authorList>
            <person name="Nagy L.G."/>
            <person name="Riley R."/>
            <person name="Tritt A."/>
            <person name="Adam C."/>
            <person name="Daum C."/>
            <person name="Floudas D."/>
            <person name="Sun H."/>
            <person name="Yadav J.S."/>
            <person name="Pangilinan J."/>
            <person name="Larsson K.H."/>
            <person name="Matsuura K."/>
            <person name="Barry K."/>
            <person name="Labutti K."/>
            <person name="Kuo R."/>
            <person name="Ohm R.A."/>
            <person name="Bhattacharya S.S."/>
            <person name="Shirouzu T."/>
            <person name="Yoshinaga Y."/>
            <person name="Martin F.M."/>
            <person name="Grigoriev I.V."/>
            <person name="Hibbett D.S."/>
        </authorList>
    </citation>
    <scope>NUCLEOTIDE SEQUENCE [LARGE SCALE GENOMIC DNA]</scope>
    <source>
        <strain evidence="1 2">CBS 109695</strain>
    </source>
</reference>
<dbReference type="EMBL" id="KV417907">
    <property type="protein sequence ID" value="KZP04603.1"/>
    <property type="molecule type" value="Genomic_DNA"/>
</dbReference>
<feature type="non-terminal residue" evidence="1">
    <location>
        <position position="1"/>
    </location>
</feature>
<sequence>DAATSAISIVDAITDFTSNRQDWERCAQYIGNAVRNAVWCLGVQDPPEGDVREKMGDLLEVLENIKAKIHRLQQVRPSWLSHVWYLLKGHQLIITDINTQLNAVLTLFGLLPDARVEYPGMKPSQLLASVMERYGASLAVEHP</sequence>
<evidence type="ECO:0000313" key="2">
    <source>
        <dbReference type="Proteomes" id="UP000076532"/>
    </source>
</evidence>
<feature type="non-terminal residue" evidence="1">
    <location>
        <position position="143"/>
    </location>
</feature>
<gene>
    <name evidence="1" type="ORF">FIBSPDRAFT_968001</name>
</gene>
<proteinExistence type="predicted"/>
<keyword evidence="2" id="KW-1185">Reference proteome</keyword>
<evidence type="ECO:0000313" key="1">
    <source>
        <dbReference type="EMBL" id="KZP04603.1"/>
    </source>
</evidence>
<accession>A0A167V3K3</accession>